<evidence type="ECO:0000313" key="8">
    <source>
        <dbReference type="EMBL" id="BAL56312.1"/>
    </source>
</evidence>
<keyword evidence="5" id="KW-0378">Hydrolase</keyword>
<dbReference type="GO" id="GO:0016787">
    <property type="term" value="F:hydrolase activity"/>
    <property type="evidence" value="ECO:0007669"/>
    <property type="project" value="UniProtKB-KW"/>
</dbReference>
<evidence type="ECO:0000256" key="1">
    <source>
        <dbReference type="ARBA" id="ARBA00006620"/>
    </source>
</evidence>
<keyword evidence="4" id="KW-0255">Endonuclease</keyword>
<evidence type="ECO:0000256" key="2">
    <source>
        <dbReference type="ARBA" id="ARBA00022649"/>
    </source>
</evidence>
<dbReference type="InterPro" id="IPR038570">
    <property type="entry name" value="HicA_sf"/>
</dbReference>
<dbReference type="Gene3D" id="3.30.920.30">
    <property type="entry name" value="Hypothetical protein"/>
    <property type="match status" value="1"/>
</dbReference>
<reference evidence="8" key="1">
    <citation type="journal article" date="2005" name="Environ. Microbiol.">
        <title>Genetic and functional properties of uncultivated thermophilic crenarchaeotes from a subsurface gold mine as revealed by analysis of genome fragments.</title>
        <authorList>
            <person name="Nunoura T."/>
            <person name="Hirayama H."/>
            <person name="Takami H."/>
            <person name="Oida H."/>
            <person name="Nishi S."/>
            <person name="Shimamura S."/>
            <person name="Suzuki Y."/>
            <person name="Inagaki F."/>
            <person name="Takai K."/>
            <person name="Nealson K.H."/>
            <person name="Horikoshi K."/>
        </authorList>
    </citation>
    <scope>NUCLEOTIDE SEQUENCE</scope>
</reference>
<dbReference type="GO" id="GO:0004519">
    <property type="term" value="F:endonuclease activity"/>
    <property type="evidence" value="ECO:0007669"/>
    <property type="project" value="UniProtKB-KW"/>
</dbReference>
<evidence type="ECO:0000256" key="4">
    <source>
        <dbReference type="ARBA" id="ARBA00022759"/>
    </source>
</evidence>
<keyword evidence="6" id="KW-0694">RNA-binding</keyword>
<reference evidence="8" key="2">
    <citation type="journal article" date="2012" name="PLoS ONE">
        <title>A Deeply Branching Thermophilic Bacterium with an Ancient Acetyl-CoA Pathway Dominates a Subsurface Ecosystem.</title>
        <authorList>
            <person name="Takami H."/>
            <person name="Noguchi H."/>
            <person name="Takaki Y."/>
            <person name="Uchiyama I."/>
            <person name="Toyoda A."/>
            <person name="Nishi S."/>
            <person name="Chee G.-J."/>
            <person name="Arai W."/>
            <person name="Nunoura T."/>
            <person name="Itoh T."/>
            <person name="Hattori M."/>
            <person name="Takai K."/>
        </authorList>
    </citation>
    <scope>NUCLEOTIDE SEQUENCE</scope>
</reference>
<organism evidence="8">
    <name type="scientific">uncultured Acetothermia bacterium</name>
    <dbReference type="NCBI Taxonomy" id="236499"/>
    <lineage>
        <taxon>Bacteria</taxon>
        <taxon>Candidatus Bipolaricaulota</taxon>
        <taxon>environmental samples</taxon>
    </lineage>
</organism>
<dbReference type="GO" id="GO:0003729">
    <property type="term" value="F:mRNA binding"/>
    <property type="evidence" value="ECO:0007669"/>
    <property type="project" value="InterPro"/>
</dbReference>
<keyword evidence="2" id="KW-1277">Toxin-antitoxin system</keyword>
<evidence type="ECO:0000256" key="3">
    <source>
        <dbReference type="ARBA" id="ARBA00022722"/>
    </source>
</evidence>
<sequence length="85" mass="9654">MILLPPAAKNITARKLVNALVRDGFSKTSKPGGHLIFRHPDGRRVEVPFHHPGQTFPPKTLKDILTQARWTAEDLKRLKLIPKRD</sequence>
<keyword evidence="7" id="KW-0346">Stress response</keyword>
<gene>
    <name evidence="8" type="ORF">HGMM_F36B04C15</name>
</gene>
<evidence type="ECO:0000256" key="7">
    <source>
        <dbReference type="ARBA" id="ARBA00023016"/>
    </source>
</evidence>
<dbReference type="Pfam" id="PF07927">
    <property type="entry name" value="HicA_toxin"/>
    <property type="match status" value="1"/>
</dbReference>
<accession>H5SJH6</accession>
<evidence type="ECO:0000256" key="6">
    <source>
        <dbReference type="ARBA" id="ARBA00022884"/>
    </source>
</evidence>
<protein>
    <submittedName>
        <fullName evidence="8">Hypothetical conserved protein</fullName>
    </submittedName>
</protein>
<dbReference type="InterPro" id="IPR012933">
    <property type="entry name" value="HicA_mRNA_interferase"/>
</dbReference>
<comment type="similarity">
    <text evidence="1">Belongs to the HicA mRNA interferase family.</text>
</comment>
<dbReference type="AlphaFoldDB" id="H5SJH6"/>
<proteinExistence type="inferred from homology"/>
<evidence type="ECO:0000256" key="5">
    <source>
        <dbReference type="ARBA" id="ARBA00022801"/>
    </source>
</evidence>
<name>H5SJH6_9BACT</name>
<dbReference type="EMBL" id="AP011743">
    <property type="protein sequence ID" value="BAL56312.1"/>
    <property type="molecule type" value="Genomic_DNA"/>
</dbReference>
<dbReference type="SUPFAM" id="SSF54786">
    <property type="entry name" value="YcfA/nrd intein domain"/>
    <property type="match status" value="1"/>
</dbReference>
<keyword evidence="3" id="KW-0540">Nuclease</keyword>